<accession>A0AAD9FF14</accession>
<reference evidence="2" key="1">
    <citation type="submission" date="2023-04" db="EMBL/GenBank/DDBJ databases">
        <title>Chromosome-level genome of Chaenocephalus aceratus.</title>
        <authorList>
            <person name="Park H."/>
        </authorList>
    </citation>
    <scope>NUCLEOTIDE SEQUENCE</scope>
    <source>
        <strain evidence="2">DE</strain>
        <tissue evidence="2">Muscle</tissue>
    </source>
</reference>
<feature type="non-terminal residue" evidence="2">
    <location>
        <position position="1"/>
    </location>
</feature>
<dbReference type="AlphaFoldDB" id="A0AAD9FF14"/>
<dbReference type="EMBL" id="JASDAP010000004">
    <property type="protein sequence ID" value="KAK1903603.1"/>
    <property type="molecule type" value="Genomic_DNA"/>
</dbReference>
<sequence>KVKGAMTQLSIKRKTKATPSSSKGVHAICQATHRIPQGCPSGLGTAGGSAPREHKSDEEEEELLNPEQAAKSQY</sequence>
<comment type="caution">
    <text evidence="2">The sequence shown here is derived from an EMBL/GenBank/DDBJ whole genome shotgun (WGS) entry which is preliminary data.</text>
</comment>
<feature type="non-terminal residue" evidence="2">
    <location>
        <position position="74"/>
    </location>
</feature>
<evidence type="ECO:0000256" key="1">
    <source>
        <dbReference type="SAM" id="MobiDB-lite"/>
    </source>
</evidence>
<evidence type="ECO:0000313" key="2">
    <source>
        <dbReference type="EMBL" id="KAK1903603.1"/>
    </source>
</evidence>
<evidence type="ECO:0000313" key="3">
    <source>
        <dbReference type="Proteomes" id="UP001228049"/>
    </source>
</evidence>
<name>A0AAD9FF14_DISEL</name>
<feature type="region of interest" description="Disordered" evidence="1">
    <location>
        <begin position="1"/>
        <end position="23"/>
    </location>
</feature>
<organism evidence="2 3">
    <name type="scientific">Dissostichus eleginoides</name>
    <name type="common">Patagonian toothfish</name>
    <name type="synonym">Dissostichus amissus</name>
    <dbReference type="NCBI Taxonomy" id="100907"/>
    <lineage>
        <taxon>Eukaryota</taxon>
        <taxon>Metazoa</taxon>
        <taxon>Chordata</taxon>
        <taxon>Craniata</taxon>
        <taxon>Vertebrata</taxon>
        <taxon>Euteleostomi</taxon>
        <taxon>Actinopterygii</taxon>
        <taxon>Neopterygii</taxon>
        <taxon>Teleostei</taxon>
        <taxon>Neoteleostei</taxon>
        <taxon>Acanthomorphata</taxon>
        <taxon>Eupercaria</taxon>
        <taxon>Perciformes</taxon>
        <taxon>Notothenioidei</taxon>
        <taxon>Nototheniidae</taxon>
        <taxon>Dissostichus</taxon>
    </lineage>
</organism>
<dbReference type="Proteomes" id="UP001228049">
    <property type="component" value="Unassembled WGS sequence"/>
</dbReference>
<gene>
    <name evidence="2" type="ORF">KUDE01_010793</name>
</gene>
<protein>
    <submittedName>
        <fullName evidence="2">Membrane-associated protein gex-3</fullName>
    </submittedName>
</protein>
<proteinExistence type="predicted"/>
<feature type="region of interest" description="Disordered" evidence="1">
    <location>
        <begin position="35"/>
        <end position="74"/>
    </location>
</feature>
<keyword evidence="3" id="KW-1185">Reference proteome</keyword>